<comment type="similarity">
    <text evidence="1">Belongs to the ABC transporter superfamily.</text>
</comment>
<dbReference type="PANTHER" id="PTHR24220:SF659">
    <property type="entry name" value="TRANSPORTER, PUTATIVE-RELATED"/>
    <property type="match status" value="1"/>
</dbReference>
<evidence type="ECO:0000313" key="6">
    <source>
        <dbReference type="EMBL" id="QLF68693.1"/>
    </source>
</evidence>
<dbReference type="CDD" id="cd03255">
    <property type="entry name" value="ABC_MJ0796_LolCDE_FtsE"/>
    <property type="match status" value="1"/>
</dbReference>
<dbReference type="InterPro" id="IPR015854">
    <property type="entry name" value="ABC_transpr_LolD-like"/>
</dbReference>
<dbReference type="SMART" id="SM00382">
    <property type="entry name" value="AAA"/>
    <property type="match status" value="1"/>
</dbReference>
<proteinExistence type="inferred from homology"/>
<evidence type="ECO:0000256" key="4">
    <source>
        <dbReference type="ARBA" id="ARBA00022840"/>
    </source>
</evidence>
<dbReference type="PROSITE" id="PS50893">
    <property type="entry name" value="ABC_TRANSPORTER_2"/>
    <property type="match status" value="1"/>
</dbReference>
<protein>
    <submittedName>
        <fullName evidence="6">ABC transporter ATP-binding protein</fullName>
    </submittedName>
</protein>
<evidence type="ECO:0000256" key="2">
    <source>
        <dbReference type="ARBA" id="ARBA00022448"/>
    </source>
</evidence>
<reference evidence="6 7" key="1">
    <citation type="submission" date="2020-06" db="EMBL/GenBank/DDBJ databases">
        <title>Genome sequence of Rhizobium sp strain ADMK78.</title>
        <authorList>
            <person name="Rahi P."/>
        </authorList>
    </citation>
    <scope>NUCLEOTIDE SEQUENCE [LARGE SCALE GENOMIC DNA]</scope>
    <source>
        <strain evidence="6 7">ADMK78</strain>
    </source>
</reference>
<dbReference type="Gene3D" id="3.40.50.300">
    <property type="entry name" value="P-loop containing nucleotide triphosphate hydrolases"/>
    <property type="match status" value="1"/>
</dbReference>
<dbReference type="Pfam" id="PF00005">
    <property type="entry name" value="ABC_tran"/>
    <property type="match status" value="1"/>
</dbReference>
<keyword evidence="2" id="KW-0813">Transport</keyword>
<evidence type="ECO:0000313" key="7">
    <source>
        <dbReference type="Proteomes" id="UP000308530"/>
    </source>
</evidence>
<dbReference type="InterPro" id="IPR003593">
    <property type="entry name" value="AAA+_ATPase"/>
</dbReference>
<dbReference type="GO" id="GO:0005524">
    <property type="term" value="F:ATP binding"/>
    <property type="evidence" value="ECO:0007669"/>
    <property type="project" value="UniProtKB-KW"/>
</dbReference>
<dbReference type="InterPro" id="IPR017911">
    <property type="entry name" value="MacB-like_ATP-bd"/>
</dbReference>
<keyword evidence="3" id="KW-0547">Nucleotide-binding</keyword>
<name>A0ABX6QJH2_9HYPH</name>
<dbReference type="PROSITE" id="PS00211">
    <property type="entry name" value="ABC_TRANSPORTER_1"/>
    <property type="match status" value="1"/>
</dbReference>
<accession>A0ABX6QJH2</accession>
<dbReference type="InterPro" id="IPR027417">
    <property type="entry name" value="P-loop_NTPase"/>
</dbReference>
<dbReference type="InterPro" id="IPR003439">
    <property type="entry name" value="ABC_transporter-like_ATP-bd"/>
</dbReference>
<keyword evidence="7" id="KW-1185">Reference proteome</keyword>
<keyword evidence="4 6" id="KW-0067">ATP-binding</keyword>
<evidence type="ECO:0000259" key="5">
    <source>
        <dbReference type="PROSITE" id="PS50893"/>
    </source>
</evidence>
<evidence type="ECO:0000256" key="3">
    <source>
        <dbReference type="ARBA" id="ARBA00022741"/>
    </source>
</evidence>
<evidence type="ECO:0000256" key="1">
    <source>
        <dbReference type="ARBA" id="ARBA00005417"/>
    </source>
</evidence>
<feature type="domain" description="ABC transporter" evidence="5">
    <location>
        <begin position="8"/>
        <end position="237"/>
    </location>
</feature>
<gene>
    <name evidence="6" type="ORF">FE840_003520</name>
</gene>
<organism evidence="6 7">
    <name type="scientific">Peteryoungia desertarenae</name>
    <dbReference type="NCBI Taxonomy" id="1813451"/>
    <lineage>
        <taxon>Bacteria</taxon>
        <taxon>Pseudomonadati</taxon>
        <taxon>Pseudomonadota</taxon>
        <taxon>Alphaproteobacteria</taxon>
        <taxon>Hyphomicrobiales</taxon>
        <taxon>Rhizobiaceae</taxon>
        <taxon>Peteryoungia</taxon>
    </lineage>
</organism>
<dbReference type="InterPro" id="IPR017871">
    <property type="entry name" value="ABC_transporter-like_CS"/>
</dbReference>
<dbReference type="RefSeq" id="WP_138287153.1">
    <property type="nucleotide sequence ID" value="NZ_CP058350.1"/>
</dbReference>
<dbReference type="Proteomes" id="UP000308530">
    <property type="component" value="Chromosome"/>
</dbReference>
<dbReference type="PANTHER" id="PTHR24220">
    <property type="entry name" value="IMPORT ATP-BINDING PROTEIN"/>
    <property type="match status" value="1"/>
</dbReference>
<dbReference type="EMBL" id="CP058350">
    <property type="protein sequence ID" value="QLF68693.1"/>
    <property type="molecule type" value="Genomic_DNA"/>
</dbReference>
<dbReference type="SUPFAM" id="SSF52540">
    <property type="entry name" value="P-loop containing nucleoside triphosphate hydrolases"/>
    <property type="match status" value="1"/>
</dbReference>
<sequence length="237" mass="24973">MRKTIIELKNADLTLGNAAASVHVLKNIDLSISAGEAVGIVGPSGSGKSTLLMVLAGLEQLDSGEINVNDTPLHKLSEDALADFRGKNIGIVFQSFHLIANMTALENVAVPLELANTTGAFDIARRELEAVGLGERLNHYPGQLSGGEQQRVAIARALAPSPAVLIADEPTGNLDTDTGRQIADLLFNKQAERGMTLVLVTHDPSLAARCSRQIRVASGRIAGDSVPLKKVQETLSA</sequence>